<dbReference type="GO" id="GO:0047617">
    <property type="term" value="F:fatty acyl-CoA hydrolase activity"/>
    <property type="evidence" value="ECO:0007669"/>
    <property type="project" value="TreeGrafter"/>
</dbReference>
<dbReference type="InterPro" id="IPR029069">
    <property type="entry name" value="HotDog_dom_sf"/>
</dbReference>
<dbReference type="AlphaFoldDB" id="A0A6J4QSR4"/>
<dbReference type="CDD" id="cd00586">
    <property type="entry name" value="4HBT"/>
    <property type="match status" value="1"/>
</dbReference>
<dbReference type="NCBIfam" id="TIGR00051">
    <property type="entry name" value="YbgC/FadM family acyl-CoA thioesterase"/>
    <property type="match status" value="1"/>
</dbReference>
<name>A0A6J4QSR4_9ACTN</name>
<reference evidence="3" key="1">
    <citation type="submission" date="2020-02" db="EMBL/GenBank/DDBJ databases">
        <authorList>
            <person name="Meier V. D."/>
        </authorList>
    </citation>
    <scope>NUCLEOTIDE SEQUENCE</scope>
    <source>
        <strain evidence="3">AVDCRST_MAG28</strain>
    </source>
</reference>
<dbReference type="Pfam" id="PF13279">
    <property type="entry name" value="4HBT_2"/>
    <property type="match status" value="1"/>
</dbReference>
<comment type="similarity">
    <text evidence="1">Belongs to the 4-hydroxybenzoyl-CoA thioesterase family.</text>
</comment>
<dbReference type="PANTHER" id="PTHR31793:SF27">
    <property type="entry name" value="NOVEL THIOESTERASE SUPERFAMILY DOMAIN AND SAPOSIN A-TYPE DOMAIN CONTAINING PROTEIN (0610012H03RIK)"/>
    <property type="match status" value="1"/>
</dbReference>
<accession>A0A6J4QSR4</accession>
<evidence type="ECO:0000256" key="1">
    <source>
        <dbReference type="ARBA" id="ARBA00005953"/>
    </source>
</evidence>
<dbReference type="Gene3D" id="3.10.129.10">
    <property type="entry name" value="Hotdog Thioesterase"/>
    <property type="match status" value="1"/>
</dbReference>
<dbReference type="PANTHER" id="PTHR31793">
    <property type="entry name" value="4-HYDROXYBENZOYL-COA THIOESTERASE FAMILY MEMBER"/>
    <property type="match status" value="1"/>
</dbReference>
<dbReference type="EMBL" id="CADCVE010000018">
    <property type="protein sequence ID" value="CAA9445318.1"/>
    <property type="molecule type" value="Genomic_DNA"/>
</dbReference>
<organism evidence="3">
    <name type="scientific">uncultured Rubrobacteraceae bacterium</name>
    <dbReference type="NCBI Taxonomy" id="349277"/>
    <lineage>
        <taxon>Bacteria</taxon>
        <taxon>Bacillati</taxon>
        <taxon>Actinomycetota</taxon>
        <taxon>Rubrobacteria</taxon>
        <taxon>Rubrobacterales</taxon>
        <taxon>Rubrobacteraceae</taxon>
        <taxon>environmental samples</taxon>
    </lineage>
</organism>
<proteinExistence type="inferred from homology"/>
<dbReference type="PIRSF" id="PIRSF003230">
    <property type="entry name" value="YbgC"/>
    <property type="match status" value="1"/>
</dbReference>
<keyword evidence="2" id="KW-0378">Hydrolase</keyword>
<dbReference type="InterPro" id="IPR050563">
    <property type="entry name" value="4-hydroxybenzoyl-CoA_TE"/>
</dbReference>
<dbReference type="SUPFAM" id="SSF54637">
    <property type="entry name" value="Thioesterase/thiol ester dehydrase-isomerase"/>
    <property type="match status" value="1"/>
</dbReference>
<evidence type="ECO:0000256" key="2">
    <source>
        <dbReference type="ARBA" id="ARBA00022801"/>
    </source>
</evidence>
<evidence type="ECO:0000313" key="3">
    <source>
        <dbReference type="EMBL" id="CAA9445318.1"/>
    </source>
</evidence>
<dbReference type="InterPro" id="IPR006684">
    <property type="entry name" value="YbgC/YbaW"/>
</dbReference>
<gene>
    <name evidence="3" type="ORF">AVDCRST_MAG28-651</name>
</gene>
<sequence>MSRSARPSLRGVRTAERGEARLIHETKLRVRYSETDAQGIVNNANYLSYFEVGRVEWLRAAGLSYKELERQGYGFVVAEVSAFYKKPAFFDDELTLSTEIVESKRASFSFGYRLFRNGEVIATGSTRHACVELATGKPRRVPEELGARVFGGQP</sequence>
<protein>
    <submittedName>
        <fullName evidence="3">4-hydroxybenzoyl-CoA thioesterase family active site</fullName>
    </submittedName>
</protein>